<dbReference type="Pfam" id="PF04043">
    <property type="entry name" value="PMEI"/>
    <property type="match status" value="1"/>
</dbReference>
<dbReference type="NCBIfam" id="TIGR01614">
    <property type="entry name" value="PME_inhib"/>
    <property type="match status" value="1"/>
</dbReference>
<keyword evidence="2" id="KW-0732">Signal</keyword>
<feature type="domain" description="Pectinesterase inhibitor" evidence="3">
    <location>
        <begin position="29"/>
        <end position="169"/>
    </location>
</feature>
<evidence type="ECO:0000259" key="3">
    <source>
        <dbReference type="SMART" id="SM00856"/>
    </source>
</evidence>
<dbReference type="AlphaFoldDB" id="A0A7J7G7P2"/>
<evidence type="ECO:0000256" key="1">
    <source>
        <dbReference type="SAM" id="MobiDB-lite"/>
    </source>
</evidence>
<dbReference type="GO" id="GO:0004857">
    <property type="term" value="F:enzyme inhibitor activity"/>
    <property type="evidence" value="ECO:0007669"/>
    <property type="project" value="InterPro"/>
</dbReference>
<dbReference type="InterPro" id="IPR035513">
    <property type="entry name" value="Invertase/methylesterase_inhib"/>
</dbReference>
<name>A0A7J7G7P2_CAMSI</name>
<evidence type="ECO:0000256" key="2">
    <source>
        <dbReference type="SAM" id="SignalP"/>
    </source>
</evidence>
<comment type="caution">
    <text evidence="4">The sequence shown here is derived from an EMBL/GenBank/DDBJ whole genome shotgun (WGS) entry which is preliminary data.</text>
</comment>
<protein>
    <recommendedName>
        <fullName evidence="3">Pectinesterase inhibitor domain-containing protein</fullName>
    </recommendedName>
</protein>
<dbReference type="SMART" id="SM00856">
    <property type="entry name" value="PMEI"/>
    <property type="match status" value="1"/>
</dbReference>
<reference evidence="4 5" key="2">
    <citation type="submission" date="2020-07" db="EMBL/GenBank/DDBJ databases">
        <title>Genome assembly of wild tea tree DASZ reveals pedigree and selection history of tea varieties.</title>
        <authorList>
            <person name="Zhang W."/>
        </authorList>
    </citation>
    <scope>NUCLEOTIDE SEQUENCE [LARGE SCALE GENOMIC DNA]</scope>
    <source>
        <strain evidence="5">cv. G240</strain>
        <tissue evidence="4">Leaf</tissue>
    </source>
</reference>
<feature type="signal peptide" evidence="2">
    <location>
        <begin position="1"/>
        <end position="24"/>
    </location>
</feature>
<proteinExistence type="predicted"/>
<dbReference type="CDD" id="cd15800">
    <property type="entry name" value="PMEI-like_2"/>
    <property type="match status" value="1"/>
</dbReference>
<dbReference type="SUPFAM" id="SSF101148">
    <property type="entry name" value="Plant invertase/pectin methylesterase inhibitor"/>
    <property type="match status" value="1"/>
</dbReference>
<reference evidence="5" key="1">
    <citation type="journal article" date="2020" name="Nat. Commun.">
        <title>Genome assembly of wild tea tree DASZ reveals pedigree and selection history of tea varieties.</title>
        <authorList>
            <person name="Zhang W."/>
            <person name="Zhang Y."/>
            <person name="Qiu H."/>
            <person name="Guo Y."/>
            <person name="Wan H."/>
            <person name="Zhang X."/>
            <person name="Scossa F."/>
            <person name="Alseekh S."/>
            <person name="Zhang Q."/>
            <person name="Wang P."/>
            <person name="Xu L."/>
            <person name="Schmidt M.H."/>
            <person name="Jia X."/>
            <person name="Li D."/>
            <person name="Zhu A."/>
            <person name="Guo F."/>
            <person name="Chen W."/>
            <person name="Ni D."/>
            <person name="Usadel B."/>
            <person name="Fernie A.R."/>
            <person name="Wen W."/>
        </authorList>
    </citation>
    <scope>NUCLEOTIDE SEQUENCE [LARGE SCALE GENOMIC DNA]</scope>
    <source>
        <strain evidence="5">cv. G240</strain>
    </source>
</reference>
<dbReference type="EMBL" id="JACBKZ010000012">
    <property type="protein sequence ID" value="KAF5936657.1"/>
    <property type="molecule type" value="Genomic_DNA"/>
</dbReference>
<accession>A0A7J7G7P2</accession>
<dbReference type="Gene3D" id="1.20.140.40">
    <property type="entry name" value="Invertase/pectin methylesterase inhibitor family protein"/>
    <property type="match status" value="1"/>
</dbReference>
<sequence length="174" mass="18218">MELIKTRVLLTIAISSLILGTFTGEATDTSAEAPTPVSSISSSPSSSPASSPSSEIPDSLEKFITIGINSADEGIKQAQNLLEDSSTSSAVSVCLKQCVENFGYAVDDLKKALDDIAANDNYLLSEDLAAASSDVAGCEQCFEEMVGGNNPVAEFDKAVKFTTSHCLSMLDYTS</sequence>
<dbReference type="InterPro" id="IPR006501">
    <property type="entry name" value="Pectinesterase_inhib_dom"/>
</dbReference>
<evidence type="ECO:0000313" key="4">
    <source>
        <dbReference type="EMBL" id="KAF5936657.1"/>
    </source>
</evidence>
<feature type="chain" id="PRO_5029731762" description="Pectinesterase inhibitor domain-containing protein" evidence="2">
    <location>
        <begin position="25"/>
        <end position="174"/>
    </location>
</feature>
<evidence type="ECO:0000313" key="5">
    <source>
        <dbReference type="Proteomes" id="UP000593564"/>
    </source>
</evidence>
<keyword evidence="5" id="KW-1185">Reference proteome</keyword>
<gene>
    <name evidence="4" type="ORF">HYC85_024163</name>
</gene>
<organism evidence="4 5">
    <name type="scientific">Camellia sinensis</name>
    <name type="common">Tea plant</name>
    <name type="synonym">Thea sinensis</name>
    <dbReference type="NCBI Taxonomy" id="4442"/>
    <lineage>
        <taxon>Eukaryota</taxon>
        <taxon>Viridiplantae</taxon>
        <taxon>Streptophyta</taxon>
        <taxon>Embryophyta</taxon>
        <taxon>Tracheophyta</taxon>
        <taxon>Spermatophyta</taxon>
        <taxon>Magnoliopsida</taxon>
        <taxon>eudicotyledons</taxon>
        <taxon>Gunneridae</taxon>
        <taxon>Pentapetalae</taxon>
        <taxon>asterids</taxon>
        <taxon>Ericales</taxon>
        <taxon>Theaceae</taxon>
        <taxon>Camellia</taxon>
    </lineage>
</organism>
<dbReference type="Proteomes" id="UP000593564">
    <property type="component" value="Unassembled WGS sequence"/>
</dbReference>
<feature type="region of interest" description="Disordered" evidence="1">
    <location>
        <begin position="28"/>
        <end position="57"/>
    </location>
</feature>
<feature type="compositionally biased region" description="Low complexity" evidence="1">
    <location>
        <begin position="34"/>
        <end position="57"/>
    </location>
</feature>